<gene>
    <name evidence="2" type="ORF">CLTHE_10840</name>
</gene>
<dbReference type="SUPFAM" id="SSF82549">
    <property type="entry name" value="DAK1/DegV-like"/>
    <property type="match status" value="1"/>
</dbReference>
<protein>
    <submittedName>
        <fullName evidence="2">DegV domain-containing protein</fullName>
    </submittedName>
</protein>
<evidence type="ECO:0000313" key="3">
    <source>
        <dbReference type="Proteomes" id="UP000191448"/>
    </source>
</evidence>
<dbReference type="PANTHER" id="PTHR33434">
    <property type="entry name" value="DEGV DOMAIN-CONTAINING PROTEIN DR_1986-RELATED"/>
    <property type="match status" value="1"/>
</dbReference>
<dbReference type="EMBL" id="LTAY01000029">
    <property type="protein sequence ID" value="OPX48625.1"/>
    <property type="molecule type" value="Genomic_DNA"/>
</dbReference>
<sequence>MEKIKIITDSTVDLPKELLRELDIEVMPVLINFGEESYLDGIEITPNELFDKMEKTEVFPTTAQIIPSRFEEIYKKYIDEGYKVLSIIMSSGMSGTYESACLAKQMLETDDVYIVDSQTITAGLGLLVLKAAKLRDSGMNIEEIVEELEKVKGSIDSSISFESLDNLVRGGRLPKAVSVVTGLLGIRLILEVRDGVMSLKGKVRGNKKAVKKIISDMEELKPVKDMPVVIVGVGDNREIKDGIIEYLEKNNIEYIEGPVGCSVSIHSGRQAIGVFFISENQ</sequence>
<dbReference type="InterPro" id="IPR050270">
    <property type="entry name" value="DegV_domain_contain"/>
</dbReference>
<dbReference type="Gene3D" id="3.40.50.10170">
    <property type="match status" value="1"/>
</dbReference>
<dbReference type="Proteomes" id="UP000191448">
    <property type="component" value="Unassembled WGS sequence"/>
</dbReference>
<dbReference type="InterPro" id="IPR003797">
    <property type="entry name" value="DegV"/>
</dbReference>
<dbReference type="PROSITE" id="PS51482">
    <property type="entry name" value="DEGV"/>
    <property type="match status" value="1"/>
</dbReference>
<comment type="caution">
    <text evidence="2">The sequence shown here is derived from an EMBL/GenBank/DDBJ whole genome shotgun (WGS) entry which is preliminary data.</text>
</comment>
<evidence type="ECO:0000256" key="1">
    <source>
        <dbReference type="ARBA" id="ARBA00023121"/>
    </source>
</evidence>
<dbReference type="Gene3D" id="3.30.1180.10">
    <property type="match status" value="1"/>
</dbReference>
<organism evidence="2 3">
    <name type="scientific">Clostridium thermobutyricum DSM 4928</name>
    <dbReference type="NCBI Taxonomy" id="1121339"/>
    <lineage>
        <taxon>Bacteria</taxon>
        <taxon>Bacillati</taxon>
        <taxon>Bacillota</taxon>
        <taxon>Clostridia</taxon>
        <taxon>Eubacteriales</taxon>
        <taxon>Clostridiaceae</taxon>
        <taxon>Clostridium</taxon>
    </lineage>
</organism>
<dbReference type="OrthoDB" id="9780216at2"/>
<proteinExistence type="predicted"/>
<dbReference type="AlphaFoldDB" id="A0A1V4SWF5"/>
<evidence type="ECO:0000313" key="2">
    <source>
        <dbReference type="EMBL" id="OPX48625.1"/>
    </source>
</evidence>
<dbReference type="RefSeq" id="WP_080022354.1">
    <property type="nucleotide sequence ID" value="NZ_LTAY01000029.1"/>
</dbReference>
<name>A0A1V4SWF5_9CLOT</name>
<dbReference type="PANTHER" id="PTHR33434:SF2">
    <property type="entry name" value="FATTY ACID-BINDING PROTEIN TM_1468"/>
    <property type="match status" value="1"/>
</dbReference>
<dbReference type="NCBIfam" id="TIGR00762">
    <property type="entry name" value="DegV"/>
    <property type="match status" value="1"/>
</dbReference>
<accession>A0A1V4SWF5</accession>
<keyword evidence="1" id="KW-0446">Lipid-binding</keyword>
<dbReference type="Pfam" id="PF02645">
    <property type="entry name" value="DegV"/>
    <property type="match status" value="1"/>
</dbReference>
<dbReference type="GO" id="GO:0008289">
    <property type="term" value="F:lipid binding"/>
    <property type="evidence" value="ECO:0007669"/>
    <property type="project" value="UniProtKB-KW"/>
</dbReference>
<reference evidence="2 3" key="1">
    <citation type="submission" date="2016-02" db="EMBL/GenBank/DDBJ databases">
        <title>Genome sequence of Clostridium thermobutyricum DSM 4928.</title>
        <authorList>
            <person name="Poehlein A."/>
            <person name="Daniel R."/>
        </authorList>
    </citation>
    <scope>NUCLEOTIDE SEQUENCE [LARGE SCALE GENOMIC DNA]</scope>
    <source>
        <strain evidence="2 3">DSM 4928</strain>
    </source>
</reference>
<dbReference type="InterPro" id="IPR043168">
    <property type="entry name" value="DegV_C"/>
</dbReference>